<dbReference type="EMBL" id="FZQP02000077">
    <property type="protein sequence ID" value="VVC87115.1"/>
    <property type="molecule type" value="Genomic_DNA"/>
</dbReference>
<proteinExistence type="predicted"/>
<organism evidence="4 5">
    <name type="scientific">Leptidea sinapis</name>
    <dbReference type="NCBI Taxonomy" id="189913"/>
    <lineage>
        <taxon>Eukaryota</taxon>
        <taxon>Metazoa</taxon>
        <taxon>Ecdysozoa</taxon>
        <taxon>Arthropoda</taxon>
        <taxon>Hexapoda</taxon>
        <taxon>Insecta</taxon>
        <taxon>Pterygota</taxon>
        <taxon>Neoptera</taxon>
        <taxon>Endopterygota</taxon>
        <taxon>Lepidoptera</taxon>
        <taxon>Glossata</taxon>
        <taxon>Ditrysia</taxon>
        <taxon>Papilionoidea</taxon>
        <taxon>Pieridae</taxon>
        <taxon>Dismorphiinae</taxon>
        <taxon>Leptidea</taxon>
    </lineage>
</organism>
<evidence type="ECO:0000313" key="4">
    <source>
        <dbReference type="EMBL" id="VVC87115.1"/>
    </source>
</evidence>
<feature type="domain" description="DDE Tnp4" evidence="3">
    <location>
        <begin position="252"/>
        <end position="307"/>
    </location>
</feature>
<evidence type="ECO:0000256" key="2">
    <source>
        <dbReference type="ARBA" id="ARBA00022723"/>
    </source>
</evidence>
<dbReference type="Proteomes" id="UP000324832">
    <property type="component" value="Unassembled WGS sequence"/>
</dbReference>
<name>A0A5E4PQ33_9NEOP</name>
<keyword evidence="5" id="KW-1185">Reference proteome</keyword>
<evidence type="ECO:0000259" key="3">
    <source>
        <dbReference type="Pfam" id="PF13359"/>
    </source>
</evidence>
<evidence type="ECO:0000313" key="5">
    <source>
        <dbReference type="Proteomes" id="UP000324832"/>
    </source>
</evidence>
<reference evidence="4 5" key="1">
    <citation type="submission" date="2017-07" db="EMBL/GenBank/DDBJ databases">
        <authorList>
            <person name="Talla V."/>
            <person name="Backstrom N."/>
        </authorList>
    </citation>
    <scope>NUCLEOTIDE SEQUENCE [LARGE SCALE GENOMIC DNA]</scope>
</reference>
<protein>
    <recommendedName>
        <fullName evidence="3">DDE Tnp4 domain-containing protein</fullName>
    </recommendedName>
</protein>
<dbReference type="GO" id="GO:0046872">
    <property type="term" value="F:metal ion binding"/>
    <property type="evidence" value="ECO:0007669"/>
    <property type="project" value="UniProtKB-KW"/>
</dbReference>
<dbReference type="InterPro" id="IPR027806">
    <property type="entry name" value="HARBI1_dom"/>
</dbReference>
<dbReference type="AlphaFoldDB" id="A0A5E4PQ33"/>
<keyword evidence="2" id="KW-0479">Metal-binding</keyword>
<gene>
    <name evidence="4" type="ORF">LSINAPIS_LOCUS809</name>
</gene>
<dbReference type="Pfam" id="PF13359">
    <property type="entry name" value="DDE_Tnp_4"/>
    <property type="match status" value="1"/>
</dbReference>
<accession>A0A5E4PQ33</accession>
<evidence type="ECO:0000256" key="1">
    <source>
        <dbReference type="ARBA" id="ARBA00001968"/>
    </source>
</evidence>
<comment type="cofactor">
    <cofactor evidence="1">
        <name>a divalent metal cation</name>
        <dbReference type="ChEBI" id="CHEBI:60240"/>
    </cofactor>
</comment>
<sequence length="441" mass="51709">MATRDPSIQPITPDRFTHISEPTVPAQYRYSSVSVLQWCVSASIHTYQAQYSSLRVFVHDVPFRLALTSIVLMALFNNTELAMIAIALDEEEEENREKKRKWVHEAWKLRESEGEFVALYKELIKDERKYFEYFKMSESCFNILLQKLGNKLVKKDTRWRKAISPRERLAICLRALSFVNCIVHNKLLHITMLKMETTVMVVMEWIHGLVMVWECGRTVVMEWIHGLVMVWECGRTVVMEWIRSLVMEWMLLTNAEKRYNEAQIKIRNTVERTFGIWKRRCPCLSQKLTLKLYHTLAFIVAIAVLHNITIQQNDGVIINSVSEENDNFLTETLEPHSSDGNYWRRCYRLGKLTISKKNVNSIQRVPHANQQNNRQLKNIIVKFTTRILRDNILSAFRKAGGVRSEQIGIQGQSQIIYMNEHLTLKYKRLFASAVRRQRGTI</sequence>